<proteinExistence type="predicted"/>
<name>A0A067SEV8_GALM3</name>
<dbReference type="AlphaFoldDB" id="A0A067SEV8"/>
<keyword evidence="1" id="KW-0732">Signal</keyword>
<feature type="chain" id="PRO_5001648907" description="Secreted protein" evidence="1">
    <location>
        <begin position="22"/>
        <end position="104"/>
    </location>
</feature>
<evidence type="ECO:0008006" key="4">
    <source>
        <dbReference type="Google" id="ProtNLM"/>
    </source>
</evidence>
<protein>
    <recommendedName>
        <fullName evidence="4">Secreted protein</fullName>
    </recommendedName>
</protein>
<dbReference type="HOGENOM" id="CLU_2250372_0_0_1"/>
<reference evidence="3" key="1">
    <citation type="journal article" date="2014" name="Proc. Natl. Acad. Sci. U.S.A.">
        <title>Extensive sampling of basidiomycete genomes demonstrates inadequacy of the white-rot/brown-rot paradigm for wood decay fungi.</title>
        <authorList>
            <person name="Riley R."/>
            <person name="Salamov A.A."/>
            <person name="Brown D.W."/>
            <person name="Nagy L.G."/>
            <person name="Floudas D."/>
            <person name="Held B.W."/>
            <person name="Levasseur A."/>
            <person name="Lombard V."/>
            <person name="Morin E."/>
            <person name="Otillar R."/>
            <person name="Lindquist E.A."/>
            <person name="Sun H."/>
            <person name="LaButti K.M."/>
            <person name="Schmutz J."/>
            <person name="Jabbour D."/>
            <person name="Luo H."/>
            <person name="Baker S.E."/>
            <person name="Pisabarro A.G."/>
            <person name="Walton J.D."/>
            <person name="Blanchette R.A."/>
            <person name="Henrissat B."/>
            <person name="Martin F."/>
            <person name="Cullen D."/>
            <person name="Hibbett D.S."/>
            <person name="Grigoriev I.V."/>
        </authorList>
    </citation>
    <scope>NUCLEOTIDE SEQUENCE [LARGE SCALE GENOMIC DNA]</scope>
    <source>
        <strain evidence="3">CBS 339.88</strain>
    </source>
</reference>
<evidence type="ECO:0000256" key="1">
    <source>
        <dbReference type="SAM" id="SignalP"/>
    </source>
</evidence>
<sequence length="104" mass="11072">MPAIEFASLVPFLLICRCAWAPVAPSASCHHLGSVLIVRPSNEGRNLGCTFPGGGATGLLLDFRGYTCIFLPATMSLLQLSEVTIRFLWLVFGGGFAMGFPAQP</sequence>
<dbReference type="Proteomes" id="UP000027222">
    <property type="component" value="Unassembled WGS sequence"/>
</dbReference>
<feature type="signal peptide" evidence="1">
    <location>
        <begin position="1"/>
        <end position="21"/>
    </location>
</feature>
<dbReference type="EMBL" id="KL142458">
    <property type="protein sequence ID" value="KDR65313.1"/>
    <property type="molecule type" value="Genomic_DNA"/>
</dbReference>
<accession>A0A067SEV8</accession>
<evidence type="ECO:0000313" key="3">
    <source>
        <dbReference type="Proteomes" id="UP000027222"/>
    </source>
</evidence>
<organism evidence="2 3">
    <name type="scientific">Galerina marginata (strain CBS 339.88)</name>
    <dbReference type="NCBI Taxonomy" id="685588"/>
    <lineage>
        <taxon>Eukaryota</taxon>
        <taxon>Fungi</taxon>
        <taxon>Dikarya</taxon>
        <taxon>Basidiomycota</taxon>
        <taxon>Agaricomycotina</taxon>
        <taxon>Agaricomycetes</taxon>
        <taxon>Agaricomycetidae</taxon>
        <taxon>Agaricales</taxon>
        <taxon>Agaricineae</taxon>
        <taxon>Strophariaceae</taxon>
        <taxon>Galerina</taxon>
    </lineage>
</organism>
<keyword evidence="3" id="KW-1185">Reference proteome</keyword>
<evidence type="ECO:0000313" key="2">
    <source>
        <dbReference type="EMBL" id="KDR65313.1"/>
    </source>
</evidence>
<gene>
    <name evidence="2" type="ORF">GALMADRAFT_260295</name>
</gene>